<feature type="compositionally biased region" description="Polar residues" evidence="1">
    <location>
        <begin position="202"/>
        <end position="220"/>
    </location>
</feature>
<accession>A0AAV4JME3</accession>
<dbReference type="EMBL" id="BMAT01013942">
    <property type="protein sequence ID" value="GFS23535.1"/>
    <property type="molecule type" value="Genomic_DNA"/>
</dbReference>
<evidence type="ECO:0008006" key="4">
    <source>
        <dbReference type="Google" id="ProtNLM"/>
    </source>
</evidence>
<feature type="compositionally biased region" description="Polar residues" evidence="1">
    <location>
        <begin position="484"/>
        <end position="493"/>
    </location>
</feature>
<feature type="compositionally biased region" description="Polar residues" evidence="1">
    <location>
        <begin position="610"/>
        <end position="643"/>
    </location>
</feature>
<protein>
    <recommendedName>
        <fullName evidence="4">HORMA domain-containing protein</fullName>
    </recommendedName>
</protein>
<name>A0AAV4JME3_9GAST</name>
<comment type="caution">
    <text evidence="2">The sequence shown here is derived from an EMBL/GenBank/DDBJ whole genome shotgun (WGS) entry which is preliminary data.</text>
</comment>
<feature type="compositionally biased region" description="Low complexity" evidence="1">
    <location>
        <begin position="248"/>
        <end position="257"/>
    </location>
</feature>
<gene>
    <name evidence="2" type="ORF">ElyMa_006979800</name>
</gene>
<feature type="region of interest" description="Disordered" evidence="1">
    <location>
        <begin position="467"/>
        <end position="502"/>
    </location>
</feature>
<reference evidence="2 3" key="1">
    <citation type="journal article" date="2021" name="Elife">
        <title>Chloroplast acquisition without the gene transfer in kleptoplastic sea slugs, Plakobranchus ocellatus.</title>
        <authorList>
            <person name="Maeda T."/>
            <person name="Takahashi S."/>
            <person name="Yoshida T."/>
            <person name="Shimamura S."/>
            <person name="Takaki Y."/>
            <person name="Nagai Y."/>
            <person name="Toyoda A."/>
            <person name="Suzuki Y."/>
            <person name="Arimoto A."/>
            <person name="Ishii H."/>
            <person name="Satoh N."/>
            <person name="Nishiyama T."/>
            <person name="Hasebe M."/>
            <person name="Maruyama T."/>
            <person name="Minagawa J."/>
            <person name="Obokata J."/>
            <person name="Shigenobu S."/>
        </authorList>
    </citation>
    <scope>NUCLEOTIDE SEQUENCE [LARGE SCALE GENOMIC DNA]</scope>
</reference>
<keyword evidence="3" id="KW-1185">Reference proteome</keyword>
<dbReference type="Proteomes" id="UP000762676">
    <property type="component" value="Unassembled WGS sequence"/>
</dbReference>
<proteinExistence type="predicted"/>
<evidence type="ECO:0000313" key="2">
    <source>
        <dbReference type="EMBL" id="GFS23535.1"/>
    </source>
</evidence>
<sequence length="764" mass="85811">MGLDLLPFLEDHALLVAHNNRIFKLKLYYEDQVGPRDKSCFVASVLPQEAHNQIEEVLRAVLYILERDTTPIPPIQTNNFVVHPRTEPWGLANKIEFVIDDKVMHCYQDCLIFRVHCKPLITNTNTNAGISEIPRELDNGMLPLSKEEDALYNHTGKAHNMHAEKTKSIDTEETCNSTLPMVSVGKMSFRPDTVANKKRKSTLSLSVTASETRNDQNGQSKHSEERESSSSCLIGNENKKSLHEDQVSGRSSGRQSQNARETRKSPRLNQLKTILNANNINKNKETKAAQNVTENAMNCNERSWRKRILLKKAKGNVDNSSDCHVDASGKELVHGNANNELQNRNLEKEKMLGTNLNSFEMQDSDMVELYHHGSIIVSPLENKGEGQRRKRQINYSDDCENGNKVFKVQEQYNLRSRSSSRKKHLCNGCNYFTPKKKSDDFKTGHFRKSEKLSNTAHHYYRQKLVQANKARQNQHSSSSSSASNIETKTTNSSRSEKGFSPMLNCSLNDKNKIIIKQHKKLLENGHKTQAKCGLQENGNCFNVTADKTTKVTDGSATFSVVKKSPKMSSSFAQQHLKSMALRSGTVVARRAKPSSHLLSHVDKGPGNVGNGTISSTSRATTPRQNKQNALHSEAVTGSDSSLPQKRKRSGAGKSLSPRSDSKLEVFRLTRKRLLAGRDGVWLLPTALFSQASITKKKKSRRKTRSPVRCYVDQLTPSFQERSSVESALLDLTRKSHQEMHSQEAKQPSKFFQVLTSIFGASNRQ</sequence>
<evidence type="ECO:0000256" key="1">
    <source>
        <dbReference type="SAM" id="MobiDB-lite"/>
    </source>
</evidence>
<organism evidence="2 3">
    <name type="scientific">Elysia marginata</name>
    <dbReference type="NCBI Taxonomy" id="1093978"/>
    <lineage>
        <taxon>Eukaryota</taxon>
        <taxon>Metazoa</taxon>
        <taxon>Spiralia</taxon>
        <taxon>Lophotrochozoa</taxon>
        <taxon>Mollusca</taxon>
        <taxon>Gastropoda</taxon>
        <taxon>Heterobranchia</taxon>
        <taxon>Euthyneura</taxon>
        <taxon>Panpulmonata</taxon>
        <taxon>Sacoglossa</taxon>
        <taxon>Placobranchoidea</taxon>
        <taxon>Plakobranchidae</taxon>
        <taxon>Elysia</taxon>
    </lineage>
</organism>
<evidence type="ECO:0000313" key="3">
    <source>
        <dbReference type="Proteomes" id="UP000762676"/>
    </source>
</evidence>
<feature type="compositionally biased region" description="Basic and acidic residues" evidence="1">
    <location>
        <begin position="237"/>
        <end position="247"/>
    </location>
</feature>
<feature type="region of interest" description="Disordered" evidence="1">
    <location>
        <begin position="586"/>
        <end position="659"/>
    </location>
</feature>
<feature type="region of interest" description="Disordered" evidence="1">
    <location>
        <begin position="190"/>
        <end position="272"/>
    </location>
</feature>
<dbReference type="AlphaFoldDB" id="A0AAV4JME3"/>